<dbReference type="EMBL" id="BMHI01000001">
    <property type="protein sequence ID" value="GGB18682.1"/>
    <property type="molecule type" value="Genomic_DNA"/>
</dbReference>
<dbReference type="Pfam" id="PF01547">
    <property type="entry name" value="SBP_bac_1"/>
    <property type="match status" value="1"/>
</dbReference>
<feature type="chain" id="PRO_5037319796" evidence="4">
    <location>
        <begin position="25"/>
        <end position="427"/>
    </location>
</feature>
<dbReference type="Gene3D" id="3.40.190.10">
    <property type="entry name" value="Periplasmic binding protein-like II"/>
    <property type="match status" value="2"/>
</dbReference>
<evidence type="ECO:0000256" key="4">
    <source>
        <dbReference type="SAM" id="SignalP"/>
    </source>
</evidence>
<dbReference type="InterPro" id="IPR006059">
    <property type="entry name" value="SBP"/>
</dbReference>
<evidence type="ECO:0000313" key="6">
    <source>
        <dbReference type="Proteomes" id="UP000636793"/>
    </source>
</evidence>
<dbReference type="InterPro" id="IPR050490">
    <property type="entry name" value="Bact_solute-bd_prot1"/>
</dbReference>
<evidence type="ECO:0000256" key="3">
    <source>
        <dbReference type="ARBA" id="ARBA00022729"/>
    </source>
</evidence>
<keyword evidence="2" id="KW-0813">Transport</keyword>
<feature type="signal peptide" evidence="4">
    <location>
        <begin position="1"/>
        <end position="24"/>
    </location>
</feature>
<name>A0A916SVV7_9MICO</name>
<comment type="caution">
    <text evidence="5">The sequence shown here is derived from an EMBL/GenBank/DDBJ whole genome shotgun (WGS) entry which is preliminary data.</text>
</comment>
<dbReference type="PANTHER" id="PTHR43649">
    <property type="entry name" value="ARABINOSE-BINDING PROTEIN-RELATED"/>
    <property type="match status" value="1"/>
</dbReference>
<accession>A0A916SVV7</accession>
<gene>
    <name evidence="5" type="ORF">GCM10011492_05680</name>
</gene>
<dbReference type="RefSeq" id="WP_188835426.1">
    <property type="nucleotide sequence ID" value="NZ_BMHI01000001.1"/>
</dbReference>
<reference evidence="5" key="1">
    <citation type="journal article" date="2014" name="Int. J. Syst. Evol. Microbiol.">
        <title>Complete genome sequence of Corynebacterium casei LMG S-19264T (=DSM 44701T), isolated from a smear-ripened cheese.</title>
        <authorList>
            <consortium name="US DOE Joint Genome Institute (JGI-PGF)"/>
            <person name="Walter F."/>
            <person name="Albersmeier A."/>
            <person name="Kalinowski J."/>
            <person name="Ruckert C."/>
        </authorList>
    </citation>
    <scope>NUCLEOTIDE SEQUENCE</scope>
    <source>
        <strain evidence="5">CGMCC 1.15085</strain>
    </source>
</reference>
<protein>
    <submittedName>
        <fullName evidence="5">ABC transporter substrate-binding protein</fullName>
    </submittedName>
</protein>
<evidence type="ECO:0000313" key="5">
    <source>
        <dbReference type="EMBL" id="GGB18682.1"/>
    </source>
</evidence>
<dbReference type="AlphaFoldDB" id="A0A916SVV7"/>
<dbReference type="Proteomes" id="UP000636793">
    <property type="component" value="Unassembled WGS sequence"/>
</dbReference>
<dbReference type="SUPFAM" id="SSF53850">
    <property type="entry name" value="Periplasmic binding protein-like II"/>
    <property type="match status" value="1"/>
</dbReference>
<organism evidence="5 6">
    <name type="scientific">Flexivirga endophytica</name>
    <dbReference type="NCBI Taxonomy" id="1849103"/>
    <lineage>
        <taxon>Bacteria</taxon>
        <taxon>Bacillati</taxon>
        <taxon>Actinomycetota</taxon>
        <taxon>Actinomycetes</taxon>
        <taxon>Micrococcales</taxon>
        <taxon>Dermacoccaceae</taxon>
        <taxon>Flexivirga</taxon>
    </lineage>
</organism>
<comment type="similarity">
    <text evidence="1">Belongs to the bacterial solute-binding protein 1 family.</text>
</comment>
<keyword evidence="6" id="KW-1185">Reference proteome</keyword>
<sequence>MTNELARRTVLLGGIAGLSLTASACSVTGGGKSKGGSGSGKGTISALFMKQAGYSEADIHGMIASFESKHPDIKVKPTFVAYEALHDKVVTAAPAGTYDVELIDVIWPAEFASGGLVTDITSKMPEDWHTRMLGGALNTAEYQDKYYGVPWGPSTKLFYYNTAMLQKIGASKADLDTWDHVLAVSRKLKSHGVCKYPIAWSWAQAEALICDYAQLLGAFGGSFLDSAGKLHLDSDAGVKTLTWMCQTLKDGLTNPGSTTFLEDDVSKSMAQGQTAFSLNWDSTYRDLNDRSISKVVGKNGVMATPKGPSGKQPGVNGAMALSIAKSSKNQDAAWKFIEYVTGEAIQERYIKSSASNWKASYDKPKVIATNKPVFDAYKVALRETILRPAVPGYNKISQGLQVEIQKALLGKKTPSKALRDAQAASNT</sequence>
<proteinExistence type="inferred from homology"/>
<dbReference type="PROSITE" id="PS51257">
    <property type="entry name" value="PROKAR_LIPOPROTEIN"/>
    <property type="match status" value="1"/>
</dbReference>
<evidence type="ECO:0000256" key="2">
    <source>
        <dbReference type="ARBA" id="ARBA00022448"/>
    </source>
</evidence>
<dbReference type="PANTHER" id="PTHR43649:SF34">
    <property type="entry name" value="ABC TRANSPORTER PERIPLASMIC-BINDING PROTEIN YCJN-RELATED"/>
    <property type="match status" value="1"/>
</dbReference>
<evidence type="ECO:0000256" key="1">
    <source>
        <dbReference type="ARBA" id="ARBA00008520"/>
    </source>
</evidence>
<keyword evidence="3 4" id="KW-0732">Signal</keyword>
<reference evidence="5" key="2">
    <citation type="submission" date="2020-09" db="EMBL/GenBank/DDBJ databases">
        <authorList>
            <person name="Sun Q."/>
            <person name="Zhou Y."/>
        </authorList>
    </citation>
    <scope>NUCLEOTIDE SEQUENCE</scope>
    <source>
        <strain evidence="5">CGMCC 1.15085</strain>
    </source>
</reference>